<dbReference type="Proteomes" id="UP000663888">
    <property type="component" value="Unassembled WGS sequence"/>
</dbReference>
<gene>
    <name evidence="1" type="ORF">RDB_LOCUS156539</name>
</gene>
<comment type="caution">
    <text evidence="1">The sequence shown here is derived from an EMBL/GenBank/DDBJ whole genome shotgun (WGS) entry which is preliminary data.</text>
</comment>
<dbReference type="AlphaFoldDB" id="A0A8H3H7G5"/>
<evidence type="ECO:0000313" key="2">
    <source>
        <dbReference type="Proteomes" id="UP000663888"/>
    </source>
</evidence>
<reference evidence="1" key="1">
    <citation type="submission" date="2021-01" db="EMBL/GenBank/DDBJ databases">
        <authorList>
            <person name="Kaushik A."/>
        </authorList>
    </citation>
    <scope>NUCLEOTIDE SEQUENCE</scope>
    <source>
        <strain evidence="1">AG4-R118</strain>
    </source>
</reference>
<sequence length="125" mass="14454">MHRNLEIDAMLRVRLCGPCYKTNLIVWDTVAPVVKPLIPFSGRITPPPYRPNFGCSNAFVLREDVPGITAKYESKKKLNEEALKAWVKERWAIKDERLQHAQMLGEFLNTMEMVHEQEVEDTKAD</sequence>
<accession>A0A8H3H7G5</accession>
<evidence type="ECO:0000313" key="1">
    <source>
        <dbReference type="EMBL" id="CAE6503426.1"/>
    </source>
</evidence>
<organism evidence="1 2">
    <name type="scientific">Rhizoctonia solani</name>
    <dbReference type="NCBI Taxonomy" id="456999"/>
    <lineage>
        <taxon>Eukaryota</taxon>
        <taxon>Fungi</taxon>
        <taxon>Dikarya</taxon>
        <taxon>Basidiomycota</taxon>
        <taxon>Agaricomycotina</taxon>
        <taxon>Agaricomycetes</taxon>
        <taxon>Cantharellales</taxon>
        <taxon>Ceratobasidiaceae</taxon>
        <taxon>Rhizoctonia</taxon>
    </lineage>
</organism>
<protein>
    <submittedName>
        <fullName evidence="1">Uncharacterized protein</fullName>
    </submittedName>
</protein>
<name>A0A8H3H7G5_9AGAM</name>
<proteinExistence type="predicted"/>
<dbReference type="EMBL" id="CAJMWX010001728">
    <property type="protein sequence ID" value="CAE6503426.1"/>
    <property type="molecule type" value="Genomic_DNA"/>
</dbReference>